<feature type="transmembrane region" description="Helical" evidence="8">
    <location>
        <begin position="876"/>
        <end position="897"/>
    </location>
</feature>
<feature type="transmembrane region" description="Helical" evidence="8">
    <location>
        <begin position="1155"/>
        <end position="1177"/>
    </location>
</feature>
<feature type="compositionally biased region" description="Low complexity" evidence="7">
    <location>
        <begin position="704"/>
        <end position="714"/>
    </location>
</feature>
<feature type="compositionally biased region" description="Basic and acidic residues" evidence="7">
    <location>
        <begin position="113"/>
        <end position="122"/>
    </location>
</feature>
<feature type="transmembrane region" description="Helical" evidence="8">
    <location>
        <begin position="925"/>
        <end position="951"/>
    </location>
</feature>
<evidence type="ECO:0000256" key="8">
    <source>
        <dbReference type="SAM" id="Phobius"/>
    </source>
</evidence>
<dbReference type="InParanoid" id="A0A1V8TKB9"/>
<dbReference type="SUPFAM" id="SSF103473">
    <property type="entry name" value="MFS general substrate transporter"/>
    <property type="match status" value="1"/>
</dbReference>
<feature type="region of interest" description="Disordered" evidence="7">
    <location>
        <begin position="1"/>
        <end position="147"/>
    </location>
</feature>
<protein>
    <recommendedName>
        <fullName evidence="11">Major facilitator superfamily (MFS) profile domain-containing protein</fullName>
    </recommendedName>
</protein>
<keyword evidence="6 8" id="KW-0472">Membrane</keyword>
<name>A0A1V8TKB9_9PEZI</name>
<sequence>MDSGSMMMMAMASGSGSTYSDSRPKPPPGMRWDIETLEPARRYKVPVLKKYPDKWQRTPPAPSSIGGDGTSSSGERSRAPSVASAGAADSIRGFNKSIGGPRVGSRRPSTNNRRSENDDVRTRSATSDEDAARSGSGGASRSGYPVPATLSDIHYWRSPRTNQALPILPLASPELLERPSPSGTASSKGRQPDSRPAVNQAFDRFTSQLPAGGHVKQQTQKFEDQSKPILEGLQVLAGAEEKAEQSQLPPKRVRSPGAVISKAIQGLEKVAGKAKADVDGIDTVQRIDPAQIQYWGTKRVQSPNTWHELMSVAAEAGDKLHELESPFLVPLEESMQRQEPSVGPTTLRYTSSKRVKDPHGYWQAVSRAASTAVREVVQSTASLVAPIEESLVSAAQAVDPASITYQKSERVGGPEAYQRKAAAAVWHVEQAVDTAIQPLTIPVAAFAEDLIDGPQLSIPQQSYWTSNRTRQAQGPRPLAAMPSVSSALATVNEHSLSEYSGEVSDDPKSPSRRPRKSLSETSGRRPSLWQTSRQLVSTSTDAGDAELRRRSRQPSKAGDHLNALMDDAISMAKHAAANGKPDEVAQIFKHASQTLRHASTLPQENTHPKESSASDLEILWRPPTTLASTDPAAKDFAYVSSVRRRGRARTEDPTELHHLGLPITLRTSSMRQSNQPLRTKVSTLADGRRRSSVIGPNTMVMQGSPELTTSSSSPSKDDQTAQSTGVAGQFDLLNPRRRHVSLPPGQGFSLGRHHVRPPIAREWRTGRKRITAIIACMNTVFIGLIAGIYAGEVPRIQYQIADTKHVVIYGNVLLFMGVGITSLIFWPLPLLHGRKPYTLAAFALMLPLQFPQALAIQGYSDPHSLLARFGLLLPRMLTGLAMGFANINLLPTLLDLFGASLQSERPHQELVVEDDVRRQGGGIGLWLGVWTWCYIGSLSVGFCIGACIISSMDPAWGFYLVIILLAFFLFINVVAPETRPAPYRRSLIHFFDTDEKIHRRVARGEVKLHISNDGPMWWWEEIWAGLILTKRMLFQPGFAVMALYLGWIYAQVVFFLVLLGALLSRDYMWKSYLVGLASSSFAFGALLAIPLSHANWFSRARWTPQRTDSMSFHHTHYVWTSHMVRRCIFTLTLPLASLAYTVSSPGASVSPGVPIAFVGLVGFLSNLAITECVGIIMETFDTSDLQPGANSKHRQNSLPQPARSRRTNYSSYPRICAGFFLAQSLGFFLAAAATGVSGKLTRALGAQISTAIGAAVLLNLTIGLLVVLWRWKTVQVVPDGVLVNLRGETGNGAVLTGSGGTANSTADWKPVLVGHPSGKMRRMSLLEWGKWSRWGEIRRLNKLE</sequence>
<evidence type="ECO:0000256" key="6">
    <source>
        <dbReference type="ARBA" id="ARBA00023136"/>
    </source>
</evidence>
<dbReference type="GO" id="GO:0022857">
    <property type="term" value="F:transmembrane transporter activity"/>
    <property type="evidence" value="ECO:0007669"/>
    <property type="project" value="TreeGrafter"/>
</dbReference>
<feature type="transmembrane region" description="Helical" evidence="8">
    <location>
        <begin position="1248"/>
        <end position="1269"/>
    </location>
</feature>
<comment type="subcellular location">
    <subcellularLocation>
        <location evidence="1">Cell membrane</location>
        <topology evidence="1">Multi-pass membrane protein</topology>
    </subcellularLocation>
</comment>
<feature type="transmembrane region" description="Helical" evidence="8">
    <location>
        <begin position="1069"/>
        <end position="1091"/>
    </location>
</feature>
<dbReference type="Gene3D" id="1.20.1250.20">
    <property type="entry name" value="MFS general substrate transporter like domains"/>
    <property type="match status" value="1"/>
</dbReference>
<feature type="region of interest" description="Disordered" evidence="7">
    <location>
        <begin position="1186"/>
        <end position="1206"/>
    </location>
</feature>
<feature type="compositionally biased region" description="Polar residues" evidence="7">
    <location>
        <begin position="483"/>
        <end position="498"/>
    </location>
</feature>
<keyword evidence="2" id="KW-0813">Transport</keyword>
<feature type="transmembrane region" description="Helical" evidence="8">
    <location>
        <begin position="1215"/>
        <end position="1236"/>
    </location>
</feature>
<keyword evidence="4 8" id="KW-0812">Transmembrane</keyword>
<feature type="transmembrane region" description="Helical" evidence="8">
    <location>
        <begin position="806"/>
        <end position="825"/>
    </location>
</feature>
<keyword evidence="5 8" id="KW-1133">Transmembrane helix</keyword>
<feature type="compositionally biased region" description="Polar residues" evidence="7">
    <location>
        <begin position="528"/>
        <end position="541"/>
    </location>
</feature>
<proteinExistence type="predicted"/>
<organism evidence="9 10">
    <name type="scientific">Cryoendolithus antarcticus</name>
    <dbReference type="NCBI Taxonomy" id="1507870"/>
    <lineage>
        <taxon>Eukaryota</taxon>
        <taxon>Fungi</taxon>
        <taxon>Dikarya</taxon>
        <taxon>Ascomycota</taxon>
        <taxon>Pezizomycotina</taxon>
        <taxon>Dothideomycetes</taxon>
        <taxon>Dothideomycetidae</taxon>
        <taxon>Cladosporiales</taxon>
        <taxon>Cladosporiaceae</taxon>
        <taxon>Cryoendolithus</taxon>
    </lineage>
</organism>
<dbReference type="OrthoDB" id="10250282at2759"/>
<evidence type="ECO:0000256" key="7">
    <source>
        <dbReference type="SAM" id="MobiDB-lite"/>
    </source>
</evidence>
<feature type="region of interest" description="Disordered" evidence="7">
    <location>
        <begin position="167"/>
        <end position="201"/>
    </location>
</feature>
<comment type="caution">
    <text evidence="9">The sequence shown here is derived from an EMBL/GenBank/DDBJ whole genome shotgun (WGS) entry which is preliminary data.</text>
</comment>
<feature type="compositionally biased region" description="Basic and acidic residues" evidence="7">
    <location>
        <begin position="32"/>
        <end position="41"/>
    </location>
</feature>
<feature type="transmembrane region" description="Helical" evidence="8">
    <location>
        <begin position="1038"/>
        <end position="1063"/>
    </location>
</feature>
<evidence type="ECO:0000256" key="4">
    <source>
        <dbReference type="ARBA" id="ARBA00022692"/>
    </source>
</evidence>
<dbReference type="PANTHER" id="PTHR23502:SF186">
    <property type="entry name" value="MAJOR FACILITATOR SUPERFAMILY (MFS) PROFILE DOMAIN-CONTAINING PROTEIN"/>
    <property type="match status" value="1"/>
</dbReference>
<evidence type="ECO:0000256" key="1">
    <source>
        <dbReference type="ARBA" id="ARBA00004651"/>
    </source>
</evidence>
<dbReference type="EMBL" id="NAJO01000006">
    <property type="protein sequence ID" value="OQO11817.1"/>
    <property type="molecule type" value="Genomic_DNA"/>
</dbReference>
<dbReference type="GO" id="GO:0005886">
    <property type="term" value="C:plasma membrane"/>
    <property type="evidence" value="ECO:0007669"/>
    <property type="project" value="UniProtKB-SubCell"/>
</dbReference>
<feature type="transmembrane region" description="Helical" evidence="8">
    <location>
        <begin position="957"/>
        <end position="975"/>
    </location>
</feature>
<dbReference type="STRING" id="1507870.A0A1V8TKB9"/>
<feature type="compositionally biased region" description="Polar residues" evidence="7">
    <location>
        <begin position="462"/>
        <end position="472"/>
    </location>
</feature>
<evidence type="ECO:0000256" key="5">
    <source>
        <dbReference type="ARBA" id="ARBA00022989"/>
    </source>
</evidence>
<reference evidence="10" key="1">
    <citation type="submission" date="2017-03" db="EMBL/GenBank/DDBJ databases">
        <title>Genomes of endolithic fungi from Antarctica.</title>
        <authorList>
            <person name="Coleine C."/>
            <person name="Masonjones S."/>
            <person name="Stajich J.E."/>
        </authorList>
    </citation>
    <scope>NUCLEOTIDE SEQUENCE [LARGE SCALE GENOMIC DNA]</scope>
    <source>
        <strain evidence="10">CCFEE 5527</strain>
    </source>
</reference>
<evidence type="ECO:0000256" key="2">
    <source>
        <dbReference type="ARBA" id="ARBA00022448"/>
    </source>
</evidence>
<feature type="transmembrane region" description="Helical" evidence="8">
    <location>
        <begin position="770"/>
        <end position="791"/>
    </location>
</feature>
<feature type="transmembrane region" description="Helical" evidence="8">
    <location>
        <begin position="1123"/>
        <end position="1143"/>
    </location>
</feature>
<evidence type="ECO:0000313" key="10">
    <source>
        <dbReference type="Proteomes" id="UP000192596"/>
    </source>
</evidence>
<dbReference type="PANTHER" id="PTHR23502">
    <property type="entry name" value="MAJOR FACILITATOR SUPERFAMILY"/>
    <property type="match status" value="1"/>
</dbReference>
<dbReference type="InterPro" id="IPR036259">
    <property type="entry name" value="MFS_trans_sf"/>
</dbReference>
<feature type="region of interest" description="Disordered" evidence="7">
    <location>
        <begin position="462"/>
        <end position="559"/>
    </location>
</feature>
<feature type="region of interest" description="Disordered" evidence="7">
    <location>
        <begin position="694"/>
        <end position="724"/>
    </location>
</feature>
<evidence type="ECO:0008006" key="11">
    <source>
        <dbReference type="Google" id="ProtNLM"/>
    </source>
</evidence>
<keyword evidence="10" id="KW-1185">Reference proteome</keyword>
<evidence type="ECO:0000313" key="9">
    <source>
        <dbReference type="EMBL" id="OQO11817.1"/>
    </source>
</evidence>
<accession>A0A1V8TKB9</accession>
<keyword evidence="3" id="KW-1003">Cell membrane</keyword>
<evidence type="ECO:0000256" key="3">
    <source>
        <dbReference type="ARBA" id="ARBA00022475"/>
    </source>
</evidence>
<feature type="compositionally biased region" description="Low complexity" evidence="7">
    <location>
        <begin position="1"/>
        <end position="17"/>
    </location>
</feature>
<dbReference type="Proteomes" id="UP000192596">
    <property type="component" value="Unassembled WGS sequence"/>
</dbReference>
<gene>
    <name evidence="9" type="ORF">B0A48_03544</name>
</gene>